<evidence type="ECO:0000256" key="1">
    <source>
        <dbReference type="SAM" id="MobiDB-lite"/>
    </source>
</evidence>
<feature type="chain" id="PRO_5018975614" description="Tetratricopeptide repeat protein" evidence="2">
    <location>
        <begin position="25"/>
        <end position="1067"/>
    </location>
</feature>
<dbReference type="KEGG" id="gtl:EP073_10350"/>
<keyword evidence="2" id="KW-0732">Signal</keyword>
<proteinExistence type="predicted"/>
<evidence type="ECO:0000256" key="2">
    <source>
        <dbReference type="SAM" id="SignalP"/>
    </source>
</evidence>
<name>A0A410K049_9BACT</name>
<evidence type="ECO:0000313" key="3">
    <source>
        <dbReference type="EMBL" id="QAR33790.1"/>
    </source>
</evidence>
<evidence type="ECO:0000313" key="4">
    <source>
        <dbReference type="Proteomes" id="UP000287502"/>
    </source>
</evidence>
<dbReference type="Proteomes" id="UP000287502">
    <property type="component" value="Chromosome"/>
</dbReference>
<dbReference type="AlphaFoldDB" id="A0A410K049"/>
<dbReference type="SUPFAM" id="SSF48452">
    <property type="entry name" value="TPR-like"/>
    <property type="match status" value="1"/>
</dbReference>
<feature type="signal peptide" evidence="2">
    <location>
        <begin position="1"/>
        <end position="24"/>
    </location>
</feature>
<protein>
    <recommendedName>
        <fullName evidence="5">Tetratricopeptide repeat protein</fullName>
    </recommendedName>
</protein>
<dbReference type="EMBL" id="CP035108">
    <property type="protein sequence ID" value="QAR33790.1"/>
    <property type="molecule type" value="Genomic_DNA"/>
</dbReference>
<dbReference type="InterPro" id="IPR011990">
    <property type="entry name" value="TPR-like_helical_dom_sf"/>
</dbReference>
<reference evidence="3 4" key="1">
    <citation type="submission" date="2019-01" db="EMBL/GenBank/DDBJ databases">
        <title>Geovibrio thiophilus DSM 11263, complete genome.</title>
        <authorList>
            <person name="Spring S."/>
            <person name="Bunk B."/>
            <person name="Sproer C."/>
        </authorList>
    </citation>
    <scope>NUCLEOTIDE SEQUENCE [LARGE SCALE GENOMIC DNA]</scope>
    <source>
        <strain evidence="3 4">DSM 11263</strain>
    </source>
</reference>
<dbReference type="PROSITE" id="PS51257">
    <property type="entry name" value="PROKAR_LIPOPROTEIN"/>
    <property type="match status" value="1"/>
</dbReference>
<gene>
    <name evidence="3" type="ORF">EP073_10350</name>
</gene>
<dbReference type="OrthoDB" id="9778643at2"/>
<organism evidence="3 4">
    <name type="scientific">Geovibrio thiophilus</name>
    <dbReference type="NCBI Taxonomy" id="139438"/>
    <lineage>
        <taxon>Bacteria</taxon>
        <taxon>Pseudomonadati</taxon>
        <taxon>Deferribacterota</taxon>
        <taxon>Deferribacteres</taxon>
        <taxon>Deferribacterales</taxon>
        <taxon>Geovibrionaceae</taxon>
        <taxon>Geovibrio</taxon>
    </lineage>
</organism>
<evidence type="ECO:0008006" key="5">
    <source>
        <dbReference type="Google" id="ProtNLM"/>
    </source>
</evidence>
<feature type="region of interest" description="Disordered" evidence="1">
    <location>
        <begin position="1042"/>
        <end position="1067"/>
    </location>
</feature>
<dbReference type="RefSeq" id="WP_128467076.1">
    <property type="nucleotide sequence ID" value="NZ_CP035108.1"/>
</dbReference>
<accession>A0A410K049</accession>
<keyword evidence="4" id="KW-1185">Reference proteome</keyword>
<sequence length="1067" mass="116037">MRKLFILLSALTLLLAAGCGGSSGGGSSDPDDGGSTTQTISGIVTDPAITGAQVEIRNISDDTLVNTCGVAGNLLCRTFSNDEGGFSFIVPSSFDFSLYYMQTHGGVDTETGISFESISLTAPLNAFSGDTDGIVVSPLTSLIVSDLASVTSRMSQSEIEAAVSAIRNAFGFSADTDILSNPSLEPELLHASYLLVRIASQYRDLNSTYGGGEEDPFAAIVRAVENGEFVTESGEFAAGALDQVFAEFTSAASYADVKQELEETLTLLANLSGEGNIVEELVAAEKSALFRRAVSSLVENLPATVSDTYIENVDKLLEGLEETADAEFALESFPIYQAVRFALFSDDFFGDYNSYLSADFDTALASMLAADGFATALGTIMNEASVQFVNIPLAAANLPGDNNTARADYYFNSNIDRNYLARKLISKVYDDEINDAIYLEVIYSYASYGMLEKAKRISDAFLVMSFSKATAYRYIGKFTRVYGSADETYNLLKSAEDIIVSIYSARGDGVITSDEASELILLSTEYAYIDRQDESLRLKEWLAEEIANIANETTRKTAHGRLLTAQWHAAETLVYSNDSRAEDAVDYFVELIEGQYPNTTPGKRYSIHLVYYAYASEMYRSLGLKEKVKNLFTDNIDPLRLLDQAEEGVQWQLYYDSILSDLYWSGETEEAVAVLDTLTTASAIKNTTKAITITMVFEEGFDTAVEFFERKIPMGDTFSAIGDYMDSWVYLGVNKSSTGVALAAVEMDNETLALQALTYMENKLDSLKAYIDNNSISYNTWLTLVVAGSREAEAGYVKLAEVYMSMSDDVKAAELLQKAEDYTDASTDSLYKAYAYSRIGVSYDGLNNVSKVESLLAKARTIATDNFTPAVFYAFYLNTADDYNLLGDKTNMEFSLDTAADYAGDVHTAGTTDDTNAIAESGYFRYLSSRYYTVPDMEKARNMLLAAETVSADIASASKKTSERKSIILVYAALGLVDLAYEKTGELLSTTADRYDSILDIAGTVTSSSDFSGVSIAFVDTDKDGKPDFFLPSATSAEIAASGLELDDDSDGDGKPDTTDTTPFYAD</sequence>